<evidence type="ECO:0000256" key="2">
    <source>
        <dbReference type="ARBA" id="ARBA00022679"/>
    </source>
</evidence>
<dbReference type="AlphaFoldDB" id="A0A0D0CNX0"/>
<dbReference type="Proteomes" id="UP000053593">
    <property type="component" value="Unassembled WGS sequence"/>
</dbReference>
<evidence type="ECO:0000256" key="3">
    <source>
        <dbReference type="ARBA" id="ARBA00023027"/>
    </source>
</evidence>
<dbReference type="GO" id="GO:0000215">
    <property type="term" value="F:tRNA 2'-phosphotransferase activity"/>
    <property type="evidence" value="ECO:0007669"/>
    <property type="project" value="TreeGrafter"/>
</dbReference>
<accession>A0A0D0CNX0</accession>
<dbReference type="Gene3D" id="3.20.170.30">
    <property type="match status" value="1"/>
</dbReference>
<dbReference type="HOGENOM" id="CLU_1454578_0_0_1"/>
<dbReference type="InterPro" id="IPR002745">
    <property type="entry name" value="Ptrans_KptA/Tpt1"/>
</dbReference>
<protein>
    <submittedName>
        <fullName evidence="4">Uncharacterized protein</fullName>
    </submittedName>
</protein>
<evidence type="ECO:0000313" key="4">
    <source>
        <dbReference type="EMBL" id="KIK60502.1"/>
    </source>
</evidence>
<evidence type="ECO:0000313" key="5">
    <source>
        <dbReference type="Proteomes" id="UP000053593"/>
    </source>
</evidence>
<keyword evidence="2" id="KW-0808">Transferase</keyword>
<name>A0A0D0CNX0_9AGAR</name>
<proteinExistence type="inferred from homology"/>
<evidence type="ECO:0000256" key="1">
    <source>
        <dbReference type="ARBA" id="ARBA00009836"/>
    </source>
</evidence>
<gene>
    <name evidence="4" type="ORF">GYMLUDRAFT_73944</name>
</gene>
<comment type="similarity">
    <text evidence="1">Belongs to the KptA/TPT1 family.</text>
</comment>
<keyword evidence="5" id="KW-1185">Reference proteome</keyword>
<reference evidence="4 5" key="1">
    <citation type="submission" date="2014-04" db="EMBL/GenBank/DDBJ databases">
        <title>Evolutionary Origins and Diversification of the Mycorrhizal Mutualists.</title>
        <authorList>
            <consortium name="DOE Joint Genome Institute"/>
            <consortium name="Mycorrhizal Genomics Consortium"/>
            <person name="Kohler A."/>
            <person name="Kuo A."/>
            <person name="Nagy L.G."/>
            <person name="Floudas D."/>
            <person name="Copeland A."/>
            <person name="Barry K.W."/>
            <person name="Cichocki N."/>
            <person name="Veneault-Fourrey C."/>
            <person name="LaButti K."/>
            <person name="Lindquist E.A."/>
            <person name="Lipzen A."/>
            <person name="Lundell T."/>
            <person name="Morin E."/>
            <person name="Murat C."/>
            <person name="Riley R."/>
            <person name="Ohm R."/>
            <person name="Sun H."/>
            <person name="Tunlid A."/>
            <person name="Henrissat B."/>
            <person name="Grigoriev I.V."/>
            <person name="Hibbett D.S."/>
            <person name="Martin F."/>
        </authorList>
    </citation>
    <scope>NUCLEOTIDE SEQUENCE [LARGE SCALE GENOMIC DNA]</scope>
    <source>
        <strain evidence="4 5">FD-317 M1</strain>
    </source>
</reference>
<dbReference type="PANTHER" id="PTHR12684:SF2">
    <property type="entry name" value="TRNA 2'-PHOSPHOTRANSFERASE 1"/>
    <property type="match status" value="1"/>
</dbReference>
<sequence length="186" mass="21490">MRPDGYALAEDVLRAVPFGRMTVDDLVATSKMDPEARTQVKKLRAKQWWIRAAGKHSIDFVSTGWKEIEQPHELDQIVYLTESSEWESIRYRGLKRAQNEYFIRLRQNIPENFGYSGEGRSAAIVIYIDIQNAMEQGLTFFVNRDNEVILDVDCIPPMFFQKVERVRWSKDILLGSSANDEAQSLT</sequence>
<dbReference type="InterPro" id="IPR042081">
    <property type="entry name" value="RNA_2'-PTrans_C"/>
</dbReference>
<organism evidence="4 5">
    <name type="scientific">Collybiopsis luxurians FD-317 M1</name>
    <dbReference type="NCBI Taxonomy" id="944289"/>
    <lineage>
        <taxon>Eukaryota</taxon>
        <taxon>Fungi</taxon>
        <taxon>Dikarya</taxon>
        <taxon>Basidiomycota</taxon>
        <taxon>Agaricomycotina</taxon>
        <taxon>Agaricomycetes</taxon>
        <taxon>Agaricomycetidae</taxon>
        <taxon>Agaricales</taxon>
        <taxon>Marasmiineae</taxon>
        <taxon>Omphalotaceae</taxon>
        <taxon>Collybiopsis</taxon>
        <taxon>Collybiopsis luxurians</taxon>
    </lineage>
</organism>
<dbReference type="PANTHER" id="PTHR12684">
    <property type="entry name" value="PUTATIVE PHOSPHOTRANSFERASE"/>
    <property type="match status" value="1"/>
</dbReference>
<dbReference type="SUPFAM" id="SSF56399">
    <property type="entry name" value="ADP-ribosylation"/>
    <property type="match status" value="1"/>
</dbReference>
<dbReference type="Pfam" id="PF01885">
    <property type="entry name" value="PTS_2-RNA"/>
    <property type="match status" value="1"/>
</dbReference>
<dbReference type="OrthoDB" id="419694at2759"/>
<dbReference type="GO" id="GO:0006388">
    <property type="term" value="P:tRNA splicing, via endonucleolytic cleavage and ligation"/>
    <property type="evidence" value="ECO:0007669"/>
    <property type="project" value="TreeGrafter"/>
</dbReference>
<dbReference type="EMBL" id="KN834775">
    <property type="protein sequence ID" value="KIK60502.1"/>
    <property type="molecule type" value="Genomic_DNA"/>
</dbReference>
<keyword evidence="3" id="KW-0520">NAD</keyword>